<evidence type="ECO:0000256" key="1">
    <source>
        <dbReference type="SAM" id="MobiDB-lite"/>
    </source>
</evidence>
<dbReference type="Proteomes" id="UP000558488">
    <property type="component" value="Unassembled WGS sequence"/>
</dbReference>
<keyword evidence="3" id="KW-1185">Reference proteome</keyword>
<proteinExistence type="predicted"/>
<gene>
    <name evidence="2" type="ORF">mPipKuh1_009446</name>
</gene>
<reference evidence="2 3" key="1">
    <citation type="journal article" date="2020" name="Nature">
        <title>Six reference-quality genomes reveal evolution of bat adaptations.</title>
        <authorList>
            <person name="Jebb D."/>
            <person name="Huang Z."/>
            <person name="Pippel M."/>
            <person name="Hughes G.M."/>
            <person name="Lavrichenko K."/>
            <person name="Devanna P."/>
            <person name="Winkler S."/>
            <person name="Jermiin L.S."/>
            <person name="Skirmuntt E.C."/>
            <person name="Katzourakis A."/>
            <person name="Burkitt-Gray L."/>
            <person name="Ray D.A."/>
            <person name="Sullivan K.A.M."/>
            <person name="Roscito J.G."/>
            <person name="Kirilenko B.M."/>
            <person name="Davalos L.M."/>
            <person name="Corthals A.P."/>
            <person name="Power M.L."/>
            <person name="Jones G."/>
            <person name="Ransome R.D."/>
            <person name="Dechmann D.K.N."/>
            <person name="Locatelli A.G."/>
            <person name="Puechmaille S.J."/>
            <person name="Fedrigo O."/>
            <person name="Jarvis E.D."/>
            <person name="Hiller M."/>
            <person name="Vernes S.C."/>
            <person name="Myers E.W."/>
            <person name="Teeling E.C."/>
        </authorList>
    </citation>
    <scope>NUCLEOTIDE SEQUENCE [LARGE SCALE GENOMIC DNA]</scope>
    <source>
        <strain evidence="2">MPipKuh1</strain>
        <tissue evidence="2">Flight muscle</tissue>
    </source>
</reference>
<evidence type="ECO:0000313" key="2">
    <source>
        <dbReference type="EMBL" id="KAF6374210.1"/>
    </source>
</evidence>
<protein>
    <submittedName>
        <fullName evidence="2">Uncharacterized protein</fullName>
    </submittedName>
</protein>
<evidence type="ECO:0000313" key="3">
    <source>
        <dbReference type="Proteomes" id="UP000558488"/>
    </source>
</evidence>
<dbReference type="AlphaFoldDB" id="A0A7J7ZKG8"/>
<organism evidence="2 3">
    <name type="scientific">Pipistrellus kuhlii</name>
    <name type="common">Kuhl's pipistrelle</name>
    <dbReference type="NCBI Taxonomy" id="59472"/>
    <lineage>
        <taxon>Eukaryota</taxon>
        <taxon>Metazoa</taxon>
        <taxon>Chordata</taxon>
        <taxon>Craniata</taxon>
        <taxon>Vertebrata</taxon>
        <taxon>Euteleostomi</taxon>
        <taxon>Mammalia</taxon>
        <taxon>Eutheria</taxon>
        <taxon>Laurasiatheria</taxon>
        <taxon>Chiroptera</taxon>
        <taxon>Yangochiroptera</taxon>
        <taxon>Vespertilionidae</taxon>
        <taxon>Pipistrellus</taxon>
    </lineage>
</organism>
<sequence length="120" mass="12749">MELDTLLLGGRILFSETSVGRPWTSAPQTFFSAFLFCFKEIELPAATCSWLAHFYGGPGINFGGQIQVLRPTAVSSQEAHPLPTAGPGGAQFASGPGPHVALEARMGKKAGSWEKVEIQS</sequence>
<name>A0A7J7ZKG8_PIPKU</name>
<comment type="caution">
    <text evidence="2">The sequence shown here is derived from an EMBL/GenBank/DDBJ whole genome shotgun (WGS) entry which is preliminary data.</text>
</comment>
<dbReference type="EMBL" id="JACAGB010000003">
    <property type="protein sequence ID" value="KAF6374210.1"/>
    <property type="molecule type" value="Genomic_DNA"/>
</dbReference>
<accession>A0A7J7ZKG8</accession>
<feature type="region of interest" description="Disordered" evidence="1">
    <location>
        <begin position="77"/>
        <end position="99"/>
    </location>
</feature>